<keyword evidence="2" id="KW-0520">NAD</keyword>
<evidence type="ECO:0000256" key="1">
    <source>
        <dbReference type="ARBA" id="ARBA00023002"/>
    </source>
</evidence>
<reference evidence="7" key="1">
    <citation type="journal article" date="2019" name="Int. J. Syst. Evol. Microbiol.">
        <title>The Global Catalogue of Microorganisms (GCM) 10K type strain sequencing project: providing services to taxonomists for standard genome sequencing and annotation.</title>
        <authorList>
            <consortium name="The Broad Institute Genomics Platform"/>
            <consortium name="The Broad Institute Genome Sequencing Center for Infectious Disease"/>
            <person name="Wu L."/>
            <person name="Ma J."/>
        </authorList>
    </citation>
    <scope>NUCLEOTIDE SEQUENCE [LARGE SCALE GENOMIC DNA]</scope>
    <source>
        <strain evidence="7">KACC 12649</strain>
    </source>
</reference>
<dbReference type="RefSeq" id="WP_379786175.1">
    <property type="nucleotide sequence ID" value="NZ_JBHSMU010000018.1"/>
</dbReference>
<keyword evidence="1 3" id="KW-0560">Oxidoreductase</keyword>
<dbReference type="InterPro" id="IPR036291">
    <property type="entry name" value="NAD(P)-bd_dom_sf"/>
</dbReference>
<comment type="similarity">
    <text evidence="3">Belongs to the D-isomer specific 2-hydroxyacid dehydrogenase family.</text>
</comment>
<accession>A0ABW0LAD5</accession>
<dbReference type="SUPFAM" id="SSF51735">
    <property type="entry name" value="NAD(P)-binding Rossmann-fold domains"/>
    <property type="match status" value="1"/>
</dbReference>
<dbReference type="Pfam" id="PF00389">
    <property type="entry name" value="2-Hacid_dh"/>
    <property type="match status" value="1"/>
</dbReference>
<dbReference type="InterPro" id="IPR006139">
    <property type="entry name" value="D-isomer_2_OHA_DH_cat_dom"/>
</dbReference>
<dbReference type="InterPro" id="IPR050223">
    <property type="entry name" value="D-isomer_2-hydroxyacid_DH"/>
</dbReference>
<evidence type="ECO:0000313" key="6">
    <source>
        <dbReference type="EMBL" id="MFC5462684.1"/>
    </source>
</evidence>
<evidence type="ECO:0000256" key="3">
    <source>
        <dbReference type="RuleBase" id="RU003719"/>
    </source>
</evidence>
<organism evidence="6 7">
    <name type="scientific">Massilia niabensis</name>
    <dbReference type="NCBI Taxonomy" id="544910"/>
    <lineage>
        <taxon>Bacteria</taxon>
        <taxon>Pseudomonadati</taxon>
        <taxon>Pseudomonadota</taxon>
        <taxon>Betaproteobacteria</taxon>
        <taxon>Burkholderiales</taxon>
        <taxon>Oxalobacteraceae</taxon>
        <taxon>Telluria group</taxon>
        <taxon>Massilia</taxon>
    </lineage>
</organism>
<dbReference type="Proteomes" id="UP001596050">
    <property type="component" value="Unassembled WGS sequence"/>
</dbReference>
<dbReference type="SUPFAM" id="SSF52283">
    <property type="entry name" value="Formate/glycerate dehydrogenase catalytic domain-like"/>
    <property type="match status" value="1"/>
</dbReference>
<feature type="domain" description="D-isomer specific 2-hydroxyacid dehydrogenase catalytic" evidence="4">
    <location>
        <begin position="30"/>
        <end position="314"/>
    </location>
</feature>
<dbReference type="PANTHER" id="PTHR10996">
    <property type="entry name" value="2-HYDROXYACID DEHYDROGENASE-RELATED"/>
    <property type="match status" value="1"/>
</dbReference>
<evidence type="ECO:0000256" key="2">
    <source>
        <dbReference type="ARBA" id="ARBA00023027"/>
    </source>
</evidence>
<evidence type="ECO:0000259" key="4">
    <source>
        <dbReference type="Pfam" id="PF00389"/>
    </source>
</evidence>
<proteinExistence type="inferred from homology"/>
<dbReference type="PANTHER" id="PTHR10996:SF178">
    <property type="entry name" value="2-HYDROXYACID DEHYDROGENASE YGL185C-RELATED"/>
    <property type="match status" value="1"/>
</dbReference>
<protein>
    <submittedName>
        <fullName evidence="6">2-hydroxyacid dehydrogenase</fullName>
    </submittedName>
</protein>
<evidence type="ECO:0000313" key="7">
    <source>
        <dbReference type="Proteomes" id="UP001596050"/>
    </source>
</evidence>
<dbReference type="Pfam" id="PF02826">
    <property type="entry name" value="2-Hacid_dh_C"/>
    <property type="match status" value="1"/>
</dbReference>
<dbReference type="Gene3D" id="3.40.50.720">
    <property type="entry name" value="NAD(P)-binding Rossmann-like Domain"/>
    <property type="match status" value="2"/>
</dbReference>
<comment type="caution">
    <text evidence="6">The sequence shown here is derived from an EMBL/GenBank/DDBJ whole genome shotgun (WGS) entry which is preliminary data.</text>
</comment>
<feature type="domain" description="D-isomer specific 2-hydroxyacid dehydrogenase NAD-binding" evidence="5">
    <location>
        <begin position="111"/>
        <end position="283"/>
    </location>
</feature>
<dbReference type="EMBL" id="JBHSMU010000018">
    <property type="protein sequence ID" value="MFC5462684.1"/>
    <property type="molecule type" value="Genomic_DNA"/>
</dbReference>
<sequence length="316" mass="33565">MKPEILVLGTLWTPETRAQLCELFDCHFLAQLQEGERADLLASAGPRIRGVLTTGVIGIDGTTLVALPALEIVAVHGVGVDAVPRELVAARGVRVTNTPDVLTEDVADLAVGLLLACVRRLPMLDRYVRSGQWEARVPLAHARSLRGKVAGIVGFGRIGQAVAQRLTPFGLEIRYFQRSEGPEPQRRSSSLLALARESDMLIVCTPGGAATQRLIDAEVLDTLGPEGTLVNIARGSVVDEAALVAALASGRLGAAALDVFENEPQVPQALFEHDNVVLTPHVGSNTVESRRAMAGLAVANLVAHFRGEPLPTPVVF</sequence>
<dbReference type="CDD" id="cd12156">
    <property type="entry name" value="HPPR"/>
    <property type="match status" value="1"/>
</dbReference>
<keyword evidence="7" id="KW-1185">Reference proteome</keyword>
<gene>
    <name evidence="6" type="ORF">ACFPN5_22995</name>
</gene>
<name>A0ABW0LAD5_9BURK</name>
<dbReference type="InterPro" id="IPR006140">
    <property type="entry name" value="D-isomer_DH_NAD-bd"/>
</dbReference>
<evidence type="ECO:0000259" key="5">
    <source>
        <dbReference type="Pfam" id="PF02826"/>
    </source>
</evidence>